<dbReference type="Proteomes" id="UP000315759">
    <property type="component" value="Unassembled WGS sequence"/>
</dbReference>
<dbReference type="EMBL" id="VIFX01000085">
    <property type="protein sequence ID" value="TQR82282.1"/>
    <property type="molecule type" value="Genomic_DNA"/>
</dbReference>
<dbReference type="Gene3D" id="1.10.10.10">
    <property type="entry name" value="Winged helix-like DNA-binding domain superfamily/Winged helix DNA-binding domain"/>
    <property type="match status" value="1"/>
</dbReference>
<dbReference type="PANTHER" id="PTHR33164:SF106">
    <property type="entry name" value="TRANSCRIPTIONAL REGULATORY PROTEIN"/>
    <property type="match status" value="1"/>
</dbReference>
<evidence type="ECO:0000313" key="2">
    <source>
        <dbReference type="EMBL" id="TQR82282.1"/>
    </source>
</evidence>
<dbReference type="GO" id="GO:0006950">
    <property type="term" value="P:response to stress"/>
    <property type="evidence" value="ECO:0007669"/>
    <property type="project" value="TreeGrafter"/>
</dbReference>
<dbReference type="GO" id="GO:0003700">
    <property type="term" value="F:DNA-binding transcription factor activity"/>
    <property type="evidence" value="ECO:0007669"/>
    <property type="project" value="InterPro"/>
</dbReference>
<dbReference type="RefSeq" id="WP_142556086.1">
    <property type="nucleotide sequence ID" value="NZ_VIFX01000085.1"/>
</dbReference>
<sequence>MSRLPAKRDDVEALIVSDVQSLSAESDDLSRVFCARHDLNDNDFRALLHVMVSERDGEPLTQSQLGQRIGVSGAAITYLVDRMVQAGHLTREPHPSDRRKVLLRYADHGNAVARSFFSPLAQHTAASLEEFSATELATAHRVLTAVIGSMRAFNAELRE</sequence>
<reference evidence="2 3" key="1">
    <citation type="submission" date="2018-10" db="EMBL/GenBank/DDBJ databases">
        <title>Draft genome of Mycobacterium hodleri strain B.</title>
        <authorList>
            <person name="Amande T.J."/>
            <person name="Mcgenity T.J."/>
        </authorList>
    </citation>
    <scope>NUCLEOTIDE SEQUENCE [LARGE SCALE GENOMIC DNA]</scope>
    <source>
        <strain evidence="2 3">B</strain>
    </source>
</reference>
<accession>A0A544VQM0</accession>
<comment type="caution">
    <text evidence="2">The sequence shown here is derived from an EMBL/GenBank/DDBJ whole genome shotgun (WGS) entry which is preliminary data.</text>
</comment>
<keyword evidence="3" id="KW-1185">Reference proteome</keyword>
<dbReference type="PROSITE" id="PS50995">
    <property type="entry name" value="HTH_MARR_2"/>
    <property type="match status" value="1"/>
</dbReference>
<organism evidence="2 3">
    <name type="scientific">Mycolicibacterium hodleri</name>
    <dbReference type="NCBI Taxonomy" id="49897"/>
    <lineage>
        <taxon>Bacteria</taxon>
        <taxon>Bacillati</taxon>
        <taxon>Actinomycetota</taxon>
        <taxon>Actinomycetes</taxon>
        <taxon>Mycobacteriales</taxon>
        <taxon>Mycobacteriaceae</taxon>
        <taxon>Mycolicibacterium</taxon>
    </lineage>
</organism>
<dbReference type="InterPro" id="IPR039422">
    <property type="entry name" value="MarR/SlyA-like"/>
</dbReference>
<dbReference type="InterPro" id="IPR036390">
    <property type="entry name" value="WH_DNA-bd_sf"/>
</dbReference>
<protein>
    <submittedName>
        <fullName evidence="2">MarR family transcriptional regulator</fullName>
    </submittedName>
</protein>
<dbReference type="SUPFAM" id="SSF46785">
    <property type="entry name" value="Winged helix' DNA-binding domain"/>
    <property type="match status" value="1"/>
</dbReference>
<proteinExistence type="predicted"/>
<dbReference type="PANTHER" id="PTHR33164">
    <property type="entry name" value="TRANSCRIPTIONAL REGULATOR, MARR FAMILY"/>
    <property type="match status" value="1"/>
</dbReference>
<dbReference type="Pfam" id="PF12802">
    <property type="entry name" value="MarR_2"/>
    <property type="match status" value="1"/>
</dbReference>
<dbReference type="InterPro" id="IPR036388">
    <property type="entry name" value="WH-like_DNA-bd_sf"/>
</dbReference>
<gene>
    <name evidence="2" type="ORF">D8S82_32885</name>
</gene>
<evidence type="ECO:0000259" key="1">
    <source>
        <dbReference type="PROSITE" id="PS50995"/>
    </source>
</evidence>
<feature type="domain" description="HTH marR-type" evidence="1">
    <location>
        <begin position="1"/>
        <end position="148"/>
    </location>
</feature>
<evidence type="ECO:0000313" key="3">
    <source>
        <dbReference type="Proteomes" id="UP000315759"/>
    </source>
</evidence>
<dbReference type="AlphaFoldDB" id="A0A544VQM0"/>
<dbReference type="SMART" id="SM00347">
    <property type="entry name" value="HTH_MARR"/>
    <property type="match status" value="1"/>
</dbReference>
<dbReference type="InterPro" id="IPR000835">
    <property type="entry name" value="HTH_MarR-typ"/>
</dbReference>
<name>A0A544VQM0_9MYCO</name>